<dbReference type="GO" id="GO:0000976">
    <property type="term" value="F:transcription cis-regulatory region binding"/>
    <property type="evidence" value="ECO:0007669"/>
    <property type="project" value="TreeGrafter"/>
</dbReference>
<keyword evidence="4" id="KW-0805">Transcription regulation</keyword>
<evidence type="ECO:0000259" key="10">
    <source>
        <dbReference type="PROSITE" id="PS50110"/>
    </source>
</evidence>
<organism evidence="12 13">
    <name type="scientific">Papillibacter cinnamivorans DSM 12816</name>
    <dbReference type="NCBI Taxonomy" id="1122930"/>
    <lineage>
        <taxon>Bacteria</taxon>
        <taxon>Bacillati</taxon>
        <taxon>Bacillota</taxon>
        <taxon>Clostridia</taxon>
        <taxon>Eubacteriales</taxon>
        <taxon>Oscillospiraceae</taxon>
        <taxon>Papillibacter</taxon>
    </lineage>
</organism>
<proteinExistence type="predicted"/>
<evidence type="ECO:0000256" key="4">
    <source>
        <dbReference type="ARBA" id="ARBA00023015"/>
    </source>
</evidence>
<dbReference type="PROSITE" id="PS51755">
    <property type="entry name" value="OMPR_PHOB"/>
    <property type="match status" value="1"/>
</dbReference>
<sequence>MSGAGRMLIVDDERLVREVIGKYAMNEGYEVYTAQDGVEAVNLCKKRHFNVIIMDIRMPRMDGFTACREIRKDSGTALILLTALGEEYDRIHGFELGVDDYIVKPFSPKELMLRVRAILRRYDRTDDPASGECFEHGGLNVDFTARKVSIEGQPVVMTPREYDLLFYLVRNRGVALTRDRLIRDVWNEELPADDRTLDTHIKRLRRLLGEHSRSIVTLRKVGYRFDG</sequence>
<dbReference type="GO" id="GO:0000156">
    <property type="term" value="F:phosphorelay response regulator activity"/>
    <property type="evidence" value="ECO:0007669"/>
    <property type="project" value="TreeGrafter"/>
</dbReference>
<reference evidence="12 13" key="1">
    <citation type="submission" date="2017-04" db="EMBL/GenBank/DDBJ databases">
        <authorList>
            <person name="Afonso C.L."/>
            <person name="Miller P.J."/>
            <person name="Scott M.A."/>
            <person name="Spackman E."/>
            <person name="Goraichik I."/>
            <person name="Dimitrov K.M."/>
            <person name="Suarez D.L."/>
            <person name="Swayne D.E."/>
        </authorList>
    </citation>
    <scope>NUCLEOTIDE SEQUENCE [LARGE SCALE GENOMIC DNA]</scope>
    <source>
        <strain evidence="12 13">DSM 12816</strain>
    </source>
</reference>
<name>A0A1W2A5C5_9FIRM</name>
<dbReference type="Pfam" id="PF00072">
    <property type="entry name" value="Response_reg"/>
    <property type="match status" value="1"/>
</dbReference>
<evidence type="ECO:0000256" key="3">
    <source>
        <dbReference type="ARBA" id="ARBA00023012"/>
    </source>
</evidence>
<feature type="domain" description="OmpR/PhoB-type" evidence="11">
    <location>
        <begin position="131"/>
        <end position="227"/>
    </location>
</feature>
<dbReference type="SUPFAM" id="SSF52172">
    <property type="entry name" value="CheY-like"/>
    <property type="match status" value="1"/>
</dbReference>
<dbReference type="FunFam" id="3.40.50.2300:FF:000001">
    <property type="entry name" value="DNA-binding response regulator PhoB"/>
    <property type="match status" value="1"/>
</dbReference>
<dbReference type="InterPro" id="IPR039420">
    <property type="entry name" value="WalR-like"/>
</dbReference>
<dbReference type="CDD" id="cd00383">
    <property type="entry name" value="trans_reg_C"/>
    <property type="match status" value="1"/>
</dbReference>
<keyword evidence="2 8" id="KW-0597">Phosphoprotein</keyword>
<dbReference type="GO" id="GO:0032993">
    <property type="term" value="C:protein-DNA complex"/>
    <property type="evidence" value="ECO:0007669"/>
    <property type="project" value="TreeGrafter"/>
</dbReference>
<keyword evidence="5 9" id="KW-0238">DNA-binding</keyword>
<evidence type="ECO:0000313" key="13">
    <source>
        <dbReference type="Proteomes" id="UP000192790"/>
    </source>
</evidence>
<dbReference type="PANTHER" id="PTHR48111:SF1">
    <property type="entry name" value="TWO-COMPONENT RESPONSE REGULATOR ORR33"/>
    <property type="match status" value="1"/>
</dbReference>
<evidence type="ECO:0000256" key="2">
    <source>
        <dbReference type="ARBA" id="ARBA00022553"/>
    </source>
</evidence>
<dbReference type="SMART" id="SM00448">
    <property type="entry name" value="REC"/>
    <property type="match status" value="1"/>
</dbReference>
<dbReference type="STRING" id="1122930.SAMN02745168_1512"/>
<keyword evidence="13" id="KW-1185">Reference proteome</keyword>
<gene>
    <name evidence="12" type="ORF">SAMN02745168_1512</name>
</gene>
<evidence type="ECO:0000256" key="8">
    <source>
        <dbReference type="PROSITE-ProRule" id="PRU00169"/>
    </source>
</evidence>
<dbReference type="InterPro" id="IPR001789">
    <property type="entry name" value="Sig_transdc_resp-reg_receiver"/>
</dbReference>
<dbReference type="PANTHER" id="PTHR48111">
    <property type="entry name" value="REGULATOR OF RPOS"/>
    <property type="match status" value="1"/>
</dbReference>
<evidence type="ECO:0000256" key="6">
    <source>
        <dbReference type="ARBA" id="ARBA00023163"/>
    </source>
</evidence>
<dbReference type="Gene3D" id="1.10.10.10">
    <property type="entry name" value="Winged helix-like DNA-binding domain superfamily/Winged helix DNA-binding domain"/>
    <property type="match status" value="1"/>
</dbReference>
<evidence type="ECO:0000256" key="9">
    <source>
        <dbReference type="PROSITE-ProRule" id="PRU01091"/>
    </source>
</evidence>
<dbReference type="SMART" id="SM00862">
    <property type="entry name" value="Trans_reg_C"/>
    <property type="match status" value="1"/>
</dbReference>
<evidence type="ECO:0000256" key="1">
    <source>
        <dbReference type="ARBA" id="ARBA00018672"/>
    </source>
</evidence>
<evidence type="ECO:0000259" key="11">
    <source>
        <dbReference type="PROSITE" id="PS51755"/>
    </source>
</evidence>
<dbReference type="Proteomes" id="UP000192790">
    <property type="component" value="Unassembled WGS sequence"/>
</dbReference>
<evidence type="ECO:0000256" key="5">
    <source>
        <dbReference type="ARBA" id="ARBA00023125"/>
    </source>
</evidence>
<feature type="domain" description="Response regulatory" evidence="10">
    <location>
        <begin position="6"/>
        <end position="119"/>
    </location>
</feature>
<accession>A0A1W2A5C5</accession>
<keyword evidence="6" id="KW-0804">Transcription</keyword>
<dbReference type="GO" id="GO:0005829">
    <property type="term" value="C:cytosol"/>
    <property type="evidence" value="ECO:0007669"/>
    <property type="project" value="TreeGrafter"/>
</dbReference>
<keyword evidence="3" id="KW-0902">Two-component regulatory system</keyword>
<dbReference type="Gene3D" id="3.40.50.2300">
    <property type="match status" value="1"/>
</dbReference>
<dbReference type="AlphaFoldDB" id="A0A1W2A5C5"/>
<dbReference type="CDD" id="cd17574">
    <property type="entry name" value="REC_OmpR"/>
    <property type="match status" value="1"/>
</dbReference>
<feature type="modified residue" description="4-aspartylphosphate" evidence="8">
    <location>
        <position position="55"/>
    </location>
</feature>
<dbReference type="InterPro" id="IPR001867">
    <property type="entry name" value="OmpR/PhoB-type_DNA-bd"/>
</dbReference>
<comment type="function">
    <text evidence="7">May play the central regulatory role in sporulation. It may be an element of the effector pathway responsible for the activation of sporulation genes in response to nutritional stress. Spo0A may act in concert with spo0H (a sigma factor) to control the expression of some genes that are critical to the sporulation process.</text>
</comment>
<dbReference type="InterPro" id="IPR011006">
    <property type="entry name" value="CheY-like_superfamily"/>
</dbReference>
<evidence type="ECO:0000256" key="7">
    <source>
        <dbReference type="ARBA" id="ARBA00024867"/>
    </source>
</evidence>
<dbReference type="GO" id="GO:0006355">
    <property type="term" value="P:regulation of DNA-templated transcription"/>
    <property type="evidence" value="ECO:0007669"/>
    <property type="project" value="InterPro"/>
</dbReference>
<dbReference type="InterPro" id="IPR036388">
    <property type="entry name" value="WH-like_DNA-bd_sf"/>
</dbReference>
<protein>
    <recommendedName>
        <fullName evidence="1">Stage 0 sporulation protein A homolog</fullName>
    </recommendedName>
</protein>
<dbReference type="EMBL" id="FWXW01000003">
    <property type="protein sequence ID" value="SMC55877.1"/>
    <property type="molecule type" value="Genomic_DNA"/>
</dbReference>
<dbReference type="Pfam" id="PF00486">
    <property type="entry name" value="Trans_reg_C"/>
    <property type="match status" value="1"/>
</dbReference>
<dbReference type="OrthoDB" id="9790442at2"/>
<dbReference type="PROSITE" id="PS50110">
    <property type="entry name" value="RESPONSE_REGULATORY"/>
    <property type="match status" value="1"/>
</dbReference>
<evidence type="ECO:0000313" key="12">
    <source>
        <dbReference type="EMBL" id="SMC55877.1"/>
    </source>
</evidence>
<feature type="DNA-binding region" description="OmpR/PhoB-type" evidence="9">
    <location>
        <begin position="131"/>
        <end position="227"/>
    </location>
</feature>
<dbReference type="Gene3D" id="6.10.250.690">
    <property type="match status" value="1"/>
</dbReference>
<dbReference type="RefSeq" id="WP_084234128.1">
    <property type="nucleotide sequence ID" value="NZ_FWXW01000003.1"/>
</dbReference>